<comment type="caution">
    <text evidence="9">The sequence shown here is derived from an EMBL/GenBank/DDBJ whole genome shotgun (WGS) entry which is preliminary data.</text>
</comment>
<dbReference type="Gene3D" id="2.30.30.60">
    <property type="match status" value="1"/>
</dbReference>
<dbReference type="PATRIC" id="fig|1123501.6.peg.111"/>
<keyword evidence="3 6" id="KW-0812">Transmembrane</keyword>
<feature type="transmembrane region" description="Helical" evidence="6">
    <location>
        <begin position="129"/>
        <end position="150"/>
    </location>
</feature>
<evidence type="ECO:0000256" key="3">
    <source>
        <dbReference type="ARBA" id="ARBA00022692"/>
    </source>
</evidence>
<keyword evidence="2" id="KW-1003">Cell membrane</keyword>
<dbReference type="InterPro" id="IPR006685">
    <property type="entry name" value="MscS_channel_2nd"/>
</dbReference>
<comment type="subunit">
    <text evidence="6">Homoheptamer.</text>
</comment>
<dbReference type="PANTHER" id="PTHR30221:SF1">
    <property type="entry name" value="SMALL-CONDUCTANCE MECHANOSENSITIVE CHANNEL"/>
    <property type="match status" value="1"/>
</dbReference>
<keyword evidence="10" id="KW-1185">Reference proteome</keyword>
<comment type="subcellular location">
    <subcellularLocation>
        <location evidence="6">Cell inner membrane</location>
        <topology evidence="6">Multi-pass membrane protein</topology>
    </subcellularLocation>
    <subcellularLocation>
        <location evidence="1">Cell membrane</location>
        <topology evidence="1">Multi-pass membrane protein</topology>
    </subcellularLocation>
</comment>
<feature type="signal peptide" evidence="7">
    <location>
        <begin position="1"/>
        <end position="21"/>
    </location>
</feature>
<dbReference type="InterPro" id="IPR007055">
    <property type="entry name" value="BON_dom"/>
</dbReference>
<comment type="caution">
    <text evidence="6">Lacks conserved residue(s) required for the propagation of feature annotation.</text>
</comment>
<dbReference type="Pfam" id="PF00924">
    <property type="entry name" value="MS_channel_2nd"/>
    <property type="match status" value="1"/>
</dbReference>
<dbReference type="InterPro" id="IPR045275">
    <property type="entry name" value="MscS_archaea/bacteria_type"/>
</dbReference>
<dbReference type="GO" id="GO:0008381">
    <property type="term" value="F:mechanosensitive monoatomic ion channel activity"/>
    <property type="evidence" value="ECO:0007669"/>
    <property type="project" value="InterPro"/>
</dbReference>
<evidence type="ECO:0000256" key="2">
    <source>
        <dbReference type="ARBA" id="ARBA00022475"/>
    </source>
</evidence>
<evidence type="ECO:0000259" key="8">
    <source>
        <dbReference type="PROSITE" id="PS50914"/>
    </source>
</evidence>
<dbReference type="PANTHER" id="PTHR30221">
    <property type="entry name" value="SMALL-CONDUCTANCE MECHANOSENSITIVE CHANNEL"/>
    <property type="match status" value="1"/>
</dbReference>
<feature type="transmembrane region" description="Helical" evidence="6">
    <location>
        <begin position="192"/>
        <end position="213"/>
    </location>
</feature>
<evidence type="ECO:0000256" key="4">
    <source>
        <dbReference type="ARBA" id="ARBA00022989"/>
    </source>
</evidence>
<keyword evidence="6" id="KW-0406">Ion transport</keyword>
<dbReference type="SUPFAM" id="SSF82689">
    <property type="entry name" value="Mechanosensitive channel protein MscS (YggB), C-terminal domain"/>
    <property type="match status" value="1"/>
</dbReference>
<dbReference type="AlphaFoldDB" id="A0A0D0QG93"/>
<evidence type="ECO:0000256" key="1">
    <source>
        <dbReference type="ARBA" id="ARBA00004651"/>
    </source>
</evidence>
<dbReference type="SUPFAM" id="SSF50182">
    <property type="entry name" value="Sm-like ribonucleoproteins"/>
    <property type="match status" value="1"/>
</dbReference>
<name>A0A0D0QG93_9RHOB</name>
<dbReference type="InterPro" id="IPR010920">
    <property type="entry name" value="LSM_dom_sf"/>
</dbReference>
<dbReference type="Proteomes" id="UP000035100">
    <property type="component" value="Unassembled WGS sequence"/>
</dbReference>
<evidence type="ECO:0000256" key="7">
    <source>
        <dbReference type="SAM" id="SignalP"/>
    </source>
</evidence>
<comment type="function">
    <text evidence="6">Mechanosensitive channel that participates in the regulation of osmotic pressure changes within the cell, opening in response to stretch forces in the membrane lipid bilayer, without the need for other proteins. Contributes to normal resistance to hypoosmotic shock. Forms an ion channel of 1.0 nanosiemens conductance with a slight preference for anions.</text>
</comment>
<keyword evidence="6" id="KW-0407">Ion channel</keyword>
<dbReference type="PROSITE" id="PS50914">
    <property type="entry name" value="BON"/>
    <property type="match status" value="1"/>
</dbReference>
<feature type="transmembrane region" description="Helical" evidence="6">
    <location>
        <begin position="162"/>
        <end position="186"/>
    </location>
</feature>
<feature type="domain" description="BON" evidence="8">
    <location>
        <begin position="39"/>
        <end position="105"/>
    </location>
</feature>
<dbReference type="OrthoDB" id="9793781at2"/>
<dbReference type="Pfam" id="PF04972">
    <property type="entry name" value="BON"/>
    <property type="match status" value="1"/>
</dbReference>
<keyword evidence="5 6" id="KW-0472">Membrane</keyword>
<dbReference type="InterPro" id="IPR011066">
    <property type="entry name" value="MscS_channel_C_sf"/>
</dbReference>
<accession>A0A0D0QG93</accession>
<evidence type="ECO:0000256" key="5">
    <source>
        <dbReference type="ARBA" id="ARBA00023136"/>
    </source>
</evidence>
<evidence type="ECO:0000313" key="10">
    <source>
        <dbReference type="Proteomes" id="UP000035100"/>
    </source>
</evidence>
<dbReference type="GO" id="GO:0005886">
    <property type="term" value="C:plasma membrane"/>
    <property type="evidence" value="ECO:0007669"/>
    <property type="project" value="UniProtKB-SubCell"/>
</dbReference>
<protein>
    <recommendedName>
        <fullName evidence="6">Small-conductance mechanosensitive channel</fullName>
    </recommendedName>
</protein>
<dbReference type="InterPro" id="IPR023408">
    <property type="entry name" value="MscS_beta-dom_sf"/>
</dbReference>
<dbReference type="RefSeq" id="WP_018301933.1">
    <property type="nucleotide sequence ID" value="NZ_KB902280.1"/>
</dbReference>
<dbReference type="EMBL" id="AONG01000002">
    <property type="protein sequence ID" value="KIQ71277.1"/>
    <property type="molecule type" value="Genomic_DNA"/>
</dbReference>
<comment type="similarity">
    <text evidence="6">Belongs to the MscS (TC 1.A.23) family.</text>
</comment>
<dbReference type="STRING" id="1123501.Wenmar_00045"/>
<evidence type="ECO:0000256" key="6">
    <source>
        <dbReference type="RuleBase" id="RU369025"/>
    </source>
</evidence>
<proteinExistence type="inferred from homology"/>
<keyword evidence="6" id="KW-0813">Transport</keyword>
<reference evidence="9 10" key="1">
    <citation type="submission" date="2013-01" db="EMBL/GenBank/DDBJ databases">
        <authorList>
            <person name="Fiebig A."/>
            <person name="Goeker M."/>
            <person name="Klenk H.-P.P."/>
        </authorList>
    </citation>
    <scope>NUCLEOTIDE SEQUENCE [LARGE SCALE GENOMIC DNA]</scope>
    <source>
        <strain evidence="9 10">DSM 24838</strain>
    </source>
</reference>
<dbReference type="Gene3D" id="1.10.287.1260">
    <property type="match status" value="1"/>
</dbReference>
<keyword evidence="4 6" id="KW-1133">Transmembrane helix</keyword>
<organism evidence="9 10">
    <name type="scientific">Wenxinia marina DSM 24838</name>
    <dbReference type="NCBI Taxonomy" id="1123501"/>
    <lineage>
        <taxon>Bacteria</taxon>
        <taxon>Pseudomonadati</taxon>
        <taxon>Pseudomonadota</taxon>
        <taxon>Alphaproteobacteria</taxon>
        <taxon>Rhodobacterales</taxon>
        <taxon>Roseobacteraceae</taxon>
        <taxon>Wenxinia</taxon>
    </lineage>
</organism>
<evidence type="ECO:0000313" key="9">
    <source>
        <dbReference type="EMBL" id="KIQ71277.1"/>
    </source>
</evidence>
<dbReference type="Gene3D" id="3.30.70.100">
    <property type="match status" value="1"/>
</dbReference>
<keyword evidence="7" id="KW-0732">Signal</keyword>
<gene>
    <name evidence="9" type="ORF">Wenmar_00045</name>
</gene>
<dbReference type="Gene3D" id="3.30.1340.30">
    <property type="match status" value="1"/>
</dbReference>
<sequence length="434" mass="46345">MRLLRLLLLVALALAAPALTAQDAGGPNGQIAAESDAVLDADIAVRIREILAELGGYDDVTVQVSEGIVRLRGTATSLTDIEALDALVGRVEGVVAIRNQVTETTDIGRRLNPALERFRGRLDQFVTSLPLVLIAGAAFALIAFVGHLLSNRVRLWQRIAPNAFIASLYAQVVMIVFVVGGVVVALDVLNASALLGTILGAAGIVGLAVGFAVKDTVENYIASIMLSIRQPFRPNDVIELNGDEGKVIRMTSRATILLSFDGNQIRIPNAIVFKSRIVNYTLNPERRFKFSLWVATDSDLALALTTAQDVVKGLPFTLAVPASDAWIEGVTDRGVEIVTVGWIDQRGTSLLRAKGEALRLVKLALAEAGIGLYDTSLTVRLPGEDQAPAPAAPAESREVKEVGEITQTALDDIAAAERDKAETQDFLTEDARAE</sequence>
<dbReference type="eggNOG" id="COG0668">
    <property type="taxonomic scope" value="Bacteria"/>
</dbReference>
<keyword evidence="6" id="KW-0997">Cell inner membrane</keyword>
<feature type="chain" id="PRO_5002230703" description="Small-conductance mechanosensitive channel" evidence="7">
    <location>
        <begin position="22"/>
        <end position="434"/>
    </location>
</feature>